<dbReference type="GO" id="GO:0004392">
    <property type="term" value="F:heme oxygenase (decyclizing) activity"/>
    <property type="evidence" value="ECO:0007669"/>
    <property type="project" value="InterPro"/>
</dbReference>
<evidence type="ECO:0000313" key="4">
    <source>
        <dbReference type="Proteomes" id="UP000321927"/>
    </source>
</evidence>
<organism evidence="1 3">
    <name type="scientific">Algoriphagus ratkowskyi</name>
    <dbReference type="NCBI Taxonomy" id="57028"/>
    <lineage>
        <taxon>Bacteria</taxon>
        <taxon>Pseudomonadati</taxon>
        <taxon>Bacteroidota</taxon>
        <taxon>Cytophagia</taxon>
        <taxon>Cytophagales</taxon>
        <taxon>Cyclobacteriaceae</taxon>
        <taxon>Algoriphagus</taxon>
    </lineage>
</organism>
<dbReference type="OrthoDB" id="114943at2"/>
<dbReference type="EMBL" id="VORV01000002">
    <property type="protein sequence ID" value="TXD79402.1"/>
    <property type="molecule type" value="Genomic_DNA"/>
</dbReference>
<evidence type="ECO:0000313" key="3">
    <source>
        <dbReference type="Proteomes" id="UP000249115"/>
    </source>
</evidence>
<dbReference type="Proteomes" id="UP000321927">
    <property type="component" value="Unassembled WGS sequence"/>
</dbReference>
<dbReference type="EMBL" id="QKZU01000001">
    <property type="protein sequence ID" value="PZX61290.1"/>
    <property type="molecule type" value="Genomic_DNA"/>
</dbReference>
<gene>
    <name evidence="2" type="ORF">ESW18_04005</name>
    <name evidence="1" type="ORF">LV84_00278</name>
</gene>
<dbReference type="Proteomes" id="UP000249115">
    <property type="component" value="Unassembled WGS sequence"/>
</dbReference>
<comment type="caution">
    <text evidence="1">The sequence shown here is derived from an EMBL/GenBank/DDBJ whole genome shotgun (WGS) entry which is preliminary data.</text>
</comment>
<name>A0A2W7RRY1_9BACT</name>
<dbReference type="Gene3D" id="1.20.910.10">
    <property type="entry name" value="Heme oxygenase-like"/>
    <property type="match status" value="1"/>
</dbReference>
<dbReference type="InterPro" id="IPR016053">
    <property type="entry name" value="Haem_Oase-like"/>
</dbReference>
<keyword evidence="4" id="KW-1185">Reference proteome</keyword>
<proteinExistence type="predicted"/>
<dbReference type="CDD" id="cd19166">
    <property type="entry name" value="HemeO-bac"/>
    <property type="match status" value="1"/>
</dbReference>
<dbReference type="InterPro" id="IPR016084">
    <property type="entry name" value="Haem_Oase-like_multi-hlx"/>
</dbReference>
<dbReference type="GO" id="GO:0006788">
    <property type="term" value="P:heme oxidation"/>
    <property type="evidence" value="ECO:0007669"/>
    <property type="project" value="InterPro"/>
</dbReference>
<protein>
    <submittedName>
        <fullName evidence="1 2">Heme oxygenase</fullName>
    </submittedName>
</protein>
<evidence type="ECO:0000313" key="1">
    <source>
        <dbReference type="EMBL" id="PZX61290.1"/>
    </source>
</evidence>
<reference evidence="1 3" key="1">
    <citation type="submission" date="2018-06" db="EMBL/GenBank/DDBJ databases">
        <title>Genomic Encyclopedia of Archaeal and Bacterial Type Strains, Phase II (KMG-II): from individual species to whole genera.</title>
        <authorList>
            <person name="Goeker M."/>
        </authorList>
    </citation>
    <scope>NUCLEOTIDE SEQUENCE [LARGE SCALE GENOMIC DNA]</scope>
    <source>
        <strain evidence="1 3">DSM 22686</strain>
    </source>
</reference>
<dbReference type="RefSeq" id="WP_086497768.1">
    <property type="nucleotide sequence ID" value="NZ_MSSV01000001.1"/>
</dbReference>
<evidence type="ECO:0000313" key="2">
    <source>
        <dbReference type="EMBL" id="TXD79402.1"/>
    </source>
</evidence>
<reference evidence="2 4" key="2">
    <citation type="submission" date="2019-08" db="EMBL/GenBank/DDBJ databases">
        <title>Genome of Algoriphagus ratkowskyi IC026.</title>
        <authorList>
            <person name="Bowman J.P."/>
        </authorList>
    </citation>
    <scope>NUCLEOTIDE SEQUENCE [LARGE SCALE GENOMIC DNA]</scope>
    <source>
        <strain evidence="2 4">IC026</strain>
    </source>
</reference>
<dbReference type="SUPFAM" id="SSF48613">
    <property type="entry name" value="Heme oxygenase-like"/>
    <property type="match status" value="1"/>
</dbReference>
<accession>A0A2W7RRY1</accession>
<sequence>MSEPHLSPSFLLQLKASTSKPHQELENLPISAALLSDDVSRENYILYLDLMYDAIREVEKTLFPVLKNEISDLDQRRKLPLLEKDFKNLGYTKDNVCPVFKALENEISIGFAMGMMYVIEGSSLGGRYIYKHIHKTLGYDLQTGASYFAGYSDQTGILWKQFMTAITNFEVQSQSGKDIIAGANYTFTAIKDHFINNSVR</sequence>
<dbReference type="AlphaFoldDB" id="A0A2W7RRY1"/>
<dbReference type="Pfam" id="PF01126">
    <property type="entry name" value="Heme_oxygenase"/>
    <property type="match status" value="1"/>
</dbReference>